<reference evidence="1 2" key="1">
    <citation type="submission" date="2019-08" db="EMBL/GenBank/DDBJ databases">
        <title>In-depth cultivation of the pig gut microbiome towards novel bacterial diversity and tailored functional studies.</title>
        <authorList>
            <person name="Wylensek D."/>
            <person name="Hitch T.C.A."/>
            <person name="Clavel T."/>
        </authorList>
    </citation>
    <scope>NUCLEOTIDE SEQUENCE [LARGE SCALE GENOMIC DNA]</scope>
    <source>
        <strain evidence="1 2">WCA-389-WT-5B</strain>
    </source>
</reference>
<protein>
    <submittedName>
        <fullName evidence="1">Uncharacterized protein</fullName>
    </submittedName>
</protein>
<organism evidence="1 2">
    <name type="scientific">Acidaminococcus fermentans</name>
    <dbReference type="NCBI Taxonomy" id="905"/>
    <lineage>
        <taxon>Bacteria</taxon>
        <taxon>Bacillati</taxon>
        <taxon>Bacillota</taxon>
        <taxon>Negativicutes</taxon>
        <taxon>Acidaminococcales</taxon>
        <taxon>Acidaminococcaceae</taxon>
        <taxon>Acidaminococcus</taxon>
    </lineage>
</organism>
<dbReference type="Proteomes" id="UP000441455">
    <property type="component" value="Unassembled WGS sequence"/>
</dbReference>
<sequence length="443" mass="49682">MKRLKGFLQKHRRKIKWILLSFLASLLVLVWLAYIASVHAAQIFNREMAKQHFFDGTITVERLTATPMGHVRFENLEWKGSHDGNRVFIPSGSFQVRPLDIVLKRISTRTIQELELNEAEIQLTFTENMHIRGIRAAEVPKPAEQKGRKKKFDIKLKNVDAHVKLNHCKLTACYKQRIHAFQDVNADLRYNSSDKLTIDFSTGELGGTLEGKGVDIQGSVDLKPQVSTYDLKLGIKELNPSSLGTGLDIKERVTASATVTGELPDPVIVGELYMPKLNLPGLRFTNVKGNFKYADGYIDAQNVTADVFEGTCDARGGFNIDTKAYNVSVMGHDLHSEDATNIPYFRTLVQLDLKMLCDGNSRSTLTYGSFYSGKGIYAIIKFNSIKGTFSNQYKQLKFSDVEIKSDGGDIVAPQFELIDGKLRMGNLYYVAPGGNRARIHFFS</sequence>
<evidence type="ECO:0000313" key="2">
    <source>
        <dbReference type="Proteomes" id="UP000441455"/>
    </source>
</evidence>
<comment type="caution">
    <text evidence="1">The sequence shown here is derived from an EMBL/GenBank/DDBJ whole genome shotgun (WGS) entry which is preliminary data.</text>
</comment>
<evidence type="ECO:0000313" key="1">
    <source>
        <dbReference type="EMBL" id="MSS81440.1"/>
    </source>
</evidence>
<dbReference type="RefSeq" id="WP_022487125.1">
    <property type="nucleotide sequence ID" value="NZ_CALEXD010000014.1"/>
</dbReference>
<dbReference type="OrthoDB" id="1660997at2"/>
<dbReference type="EMBL" id="VULN01000002">
    <property type="protein sequence ID" value="MSS81440.1"/>
    <property type="molecule type" value="Genomic_DNA"/>
</dbReference>
<proteinExistence type="predicted"/>
<name>A0A6N7VK60_ACIFE</name>
<gene>
    <name evidence="1" type="ORF">FX155_02245</name>
</gene>
<accession>A0A6N7VK60</accession>
<dbReference type="AlphaFoldDB" id="A0A6N7VK60"/>